<dbReference type="Gene3D" id="3.40.640.10">
    <property type="entry name" value="Type I PLP-dependent aspartate aminotransferase-like (Major domain)"/>
    <property type="match status" value="1"/>
</dbReference>
<evidence type="ECO:0000256" key="1">
    <source>
        <dbReference type="ARBA" id="ARBA00001933"/>
    </source>
</evidence>
<dbReference type="InterPro" id="IPR015424">
    <property type="entry name" value="PyrdxlP-dep_Trfase"/>
</dbReference>
<evidence type="ECO:0000313" key="4">
    <source>
        <dbReference type="EMBL" id="GAA3882920.1"/>
    </source>
</evidence>
<comment type="similarity">
    <text evidence="3">Belongs to the SelA family.</text>
</comment>
<accession>A0ABP7KQJ5</accession>
<sequence length="373" mass="38454">MSIYGTLGLEPAINSSGKMTALGGSVLSREVTDAMAAAGREHVVIADLMVEAGRWIADVVGTEDACVSSGASSGVAIAVASVIAGTSKPLIQGLPGRVGKPFEVVIQKGHSVDFGAPITQMIALGGGQAVEVGSVNRVDVSDIEGAIGPDTAAVMFVQSHHTVHKGMVSLAETIRVAHERGIPVILDAAAEDDLQRWAKSGADIVIFSGGKAIGGPTSGIVCGSRELMTAARAQYAGIARPMKVGKEQVMGLIAALTAFIGSDADAAAEGQAQRARMQAIATRLSLHPGIDAIVEQDDAGREIYRAVFTVRAESGTTAPLIARALAASRPPMYLRDNKAAAGQLALDPRPLTTKEESILLDRLDEILTEAAHA</sequence>
<proteinExistence type="inferred from homology"/>
<dbReference type="SUPFAM" id="SSF53383">
    <property type="entry name" value="PLP-dependent transferases"/>
    <property type="match status" value="1"/>
</dbReference>
<dbReference type="Pfam" id="PF03841">
    <property type="entry name" value="SelA"/>
    <property type="match status" value="1"/>
</dbReference>
<keyword evidence="4" id="KW-0456">Lyase</keyword>
<dbReference type="RefSeq" id="WP_345067417.1">
    <property type="nucleotide sequence ID" value="NZ_BAABCN010000007.1"/>
</dbReference>
<keyword evidence="5" id="KW-1185">Reference proteome</keyword>
<dbReference type="InterPro" id="IPR018319">
    <property type="entry name" value="SelA-like"/>
</dbReference>
<dbReference type="PANTHER" id="PTHR32328">
    <property type="entry name" value="L-SERYL-TRNA(SEC) SELENIUM TRANSFERASE"/>
    <property type="match status" value="1"/>
</dbReference>
<dbReference type="PANTHER" id="PTHR32328:SF0">
    <property type="entry name" value="L-SERYL-TRNA(SEC) SELENIUM TRANSFERASE"/>
    <property type="match status" value="1"/>
</dbReference>
<organism evidence="4 5">
    <name type="scientific">Leifsonia kafniensis</name>
    <dbReference type="NCBI Taxonomy" id="475957"/>
    <lineage>
        <taxon>Bacteria</taxon>
        <taxon>Bacillati</taxon>
        <taxon>Actinomycetota</taxon>
        <taxon>Actinomycetes</taxon>
        <taxon>Micrococcales</taxon>
        <taxon>Microbacteriaceae</taxon>
        <taxon>Leifsonia</taxon>
    </lineage>
</organism>
<comment type="cofactor">
    <cofactor evidence="1">
        <name>pyridoxal 5'-phosphate</name>
        <dbReference type="ChEBI" id="CHEBI:597326"/>
    </cofactor>
</comment>
<gene>
    <name evidence="4" type="ORF">GCM10022381_26480</name>
</gene>
<reference evidence="5" key="1">
    <citation type="journal article" date="2019" name="Int. J. Syst. Evol. Microbiol.">
        <title>The Global Catalogue of Microorganisms (GCM) 10K type strain sequencing project: providing services to taxonomists for standard genome sequencing and annotation.</title>
        <authorList>
            <consortium name="The Broad Institute Genomics Platform"/>
            <consortium name="The Broad Institute Genome Sequencing Center for Infectious Disease"/>
            <person name="Wu L."/>
            <person name="Ma J."/>
        </authorList>
    </citation>
    <scope>NUCLEOTIDE SEQUENCE [LARGE SCALE GENOMIC DNA]</scope>
    <source>
        <strain evidence="5">JCM 17021</strain>
    </source>
</reference>
<dbReference type="Proteomes" id="UP001501803">
    <property type="component" value="Unassembled WGS sequence"/>
</dbReference>
<evidence type="ECO:0000256" key="3">
    <source>
        <dbReference type="ARBA" id="ARBA00044507"/>
    </source>
</evidence>
<protein>
    <submittedName>
        <fullName evidence="4">DgaE family pyridoxal phosphate-dependent ammonia lyase</fullName>
    </submittedName>
</protein>
<dbReference type="InterPro" id="IPR006337">
    <property type="entry name" value="DgaE-like"/>
</dbReference>
<name>A0ABP7KQJ5_9MICO</name>
<dbReference type="GO" id="GO:0016829">
    <property type="term" value="F:lyase activity"/>
    <property type="evidence" value="ECO:0007669"/>
    <property type="project" value="UniProtKB-KW"/>
</dbReference>
<dbReference type="InterPro" id="IPR015421">
    <property type="entry name" value="PyrdxlP-dep_Trfase_major"/>
</dbReference>
<dbReference type="EMBL" id="BAABCN010000007">
    <property type="protein sequence ID" value="GAA3882920.1"/>
    <property type="molecule type" value="Genomic_DNA"/>
</dbReference>
<dbReference type="NCBIfam" id="TIGR01437">
    <property type="entry name" value="selA_rel"/>
    <property type="match status" value="1"/>
</dbReference>
<evidence type="ECO:0000313" key="5">
    <source>
        <dbReference type="Proteomes" id="UP001501803"/>
    </source>
</evidence>
<evidence type="ECO:0000256" key="2">
    <source>
        <dbReference type="ARBA" id="ARBA00022898"/>
    </source>
</evidence>
<keyword evidence="2" id="KW-0663">Pyridoxal phosphate</keyword>
<comment type="caution">
    <text evidence="4">The sequence shown here is derived from an EMBL/GenBank/DDBJ whole genome shotgun (WGS) entry which is preliminary data.</text>
</comment>